<dbReference type="InterPro" id="IPR050712">
    <property type="entry name" value="NAD(P)H-dep_reductase"/>
</dbReference>
<dbReference type="Proteomes" id="UP000191112">
    <property type="component" value="Unassembled WGS sequence"/>
</dbReference>
<evidence type="ECO:0000313" key="3">
    <source>
        <dbReference type="Proteomes" id="UP000191112"/>
    </source>
</evidence>
<evidence type="ECO:0000313" key="2">
    <source>
        <dbReference type="EMBL" id="SKB86807.1"/>
    </source>
</evidence>
<reference evidence="2 3" key="1">
    <citation type="submission" date="2017-02" db="EMBL/GenBank/DDBJ databases">
        <authorList>
            <person name="Peterson S.W."/>
        </authorList>
    </citation>
    <scope>NUCLEOTIDE SEQUENCE [LARGE SCALE GENOMIC DNA]</scope>
    <source>
        <strain evidence="2 3">DSM 22323</strain>
    </source>
</reference>
<dbReference type="Gene3D" id="3.40.50.360">
    <property type="match status" value="1"/>
</dbReference>
<dbReference type="GO" id="GO:0005829">
    <property type="term" value="C:cytosol"/>
    <property type="evidence" value="ECO:0007669"/>
    <property type="project" value="TreeGrafter"/>
</dbReference>
<dbReference type="EMBL" id="FUYZ01000004">
    <property type="protein sequence ID" value="SKB86807.1"/>
    <property type="molecule type" value="Genomic_DNA"/>
</dbReference>
<evidence type="ECO:0000259" key="1">
    <source>
        <dbReference type="Pfam" id="PF03358"/>
    </source>
</evidence>
<gene>
    <name evidence="2" type="ORF">SAMN05660477_01518</name>
</gene>
<dbReference type="GO" id="GO:0010181">
    <property type="term" value="F:FMN binding"/>
    <property type="evidence" value="ECO:0007669"/>
    <property type="project" value="TreeGrafter"/>
</dbReference>
<organism evidence="2 3">
    <name type="scientific">Soonwooa buanensis</name>
    <dbReference type="NCBI Taxonomy" id="619805"/>
    <lineage>
        <taxon>Bacteria</taxon>
        <taxon>Pseudomonadati</taxon>
        <taxon>Bacteroidota</taxon>
        <taxon>Flavobacteriia</taxon>
        <taxon>Flavobacteriales</taxon>
        <taxon>Weeksellaceae</taxon>
        <taxon>Chryseobacterium group</taxon>
        <taxon>Soonwooa</taxon>
    </lineage>
</organism>
<dbReference type="InterPro" id="IPR029039">
    <property type="entry name" value="Flavoprotein-like_sf"/>
</dbReference>
<protein>
    <submittedName>
        <fullName evidence="2">NAD(P)H-dependent FMN reductase</fullName>
    </submittedName>
</protein>
<dbReference type="STRING" id="619805.SAMN05660477_01518"/>
<dbReference type="RefSeq" id="WP_245797168.1">
    <property type="nucleotide sequence ID" value="NZ_FUYZ01000004.1"/>
</dbReference>
<dbReference type="SUPFAM" id="SSF52218">
    <property type="entry name" value="Flavoproteins"/>
    <property type="match status" value="1"/>
</dbReference>
<name>A0A1T5ESB0_9FLAO</name>
<keyword evidence="3" id="KW-1185">Reference proteome</keyword>
<feature type="domain" description="NADPH-dependent FMN reductase-like" evidence="1">
    <location>
        <begin position="7"/>
        <end position="151"/>
    </location>
</feature>
<proteinExistence type="predicted"/>
<dbReference type="PANTHER" id="PTHR30543">
    <property type="entry name" value="CHROMATE REDUCTASE"/>
    <property type="match status" value="1"/>
</dbReference>
<dbReference type="PANTHER" id="PTHR30543:SF21">
    <property type="entry name" value="NAD(P)H-DEPENDENT FMN REDUCTASE LOT6"/>
    <property type="match status" value="1"/>
</dbReference>
<dbReference type="InterPro" id="IPR005025">
    <property type="entry name" value="FMN_Rdtase-like_dom"/>
</dbReference>
<dbReference type="GO" id="GO:0016491">
    <property type="term" value="F:oxidoreductase activity"/>
    <property type="evidence" value="ECO:0007669"/>
    <property type="project" value="InterPro"/>
</dbReference>
<dbReference type="AlphaFoldDB" id="A0A1T5ESB0"/>
<accession>A0A1T5ESB0</accession>
<sequence length="186" mass="20887">MMDKKHIGIFVGSLRKEAFSKKIAEQLIALSPENLTLEIIPIGQLALYNQDFDDHDEAPENYKEFRESVKKLDACIFVTPEYNRGVPAVLKNAIDVASRPGGKGVWGKKPGAVISSSPGMLGGFGANHHLRQSLTSVNIYTMQQPEIYLSQIGKAFDENGKLDERTTEYLKKFMTAFVDWCTIFWK</sequence>
<dbReference type="Pfam" id="PF03358">
    <property type="entry name" value="FMN_red"/>
    <property type="match status" value="1"/>
</dbReference>